<feature type="transmembrane region" description="Helical" evidence="1">
    <location>
        <begin position="95"/>
        <end position="124"/>
    </location>
</feature>
<evidence type="ECO:0000256" key="1">
    <source>
        <dbReference type="SAM" id="Phobius"/>
    </source>
</evidence>
<dbReference type="PANTHER" id="PTHR33825">
    <property type="entry name" value="CHITINASE-LIKE PROTEIN"/>
    <property type="match status" value="1"/>
</dbReference>
<keyword evidence="1" id="KW-1133">Transmembrane helix</keyword>
<name>A0A843TQX4_COLES</name>
<gene>
    <name evidence="2" type="ORF">Taro_004167</name>
</gene>
<keyword evidence="1" id="KW-0812">Transmembrane</keyword>
<keyword evidence="3" id="KW-1185">Reference proteome</keyword>
<dbReference type="OrthoDB" id="682251at2759"/>
<dbReference type="EMBL" id="NMUH01000111">
    <property type="protein sequence ID" value="MQL71854.1"/>
    <property type="molecule type" value="Genomic_DNA"/>
</dbReference>
<comment type="caution">
    <text evidence="2">The sequence shown here is derived from an EMBL/GenBank/DDBJ whole genome shotgun (WGS) entry which is preliminary data.</text>
</comment>
<sequence length="256" mass="27178">MLRSSLSPLERSPPLIPAPARHRWIPTALHRRSLLVAASLITSHGGGAVAGIRPDVRGRALHALRPPLFTATSAPGSTSTCTGSKVGLRSPGLELGLLSLALVFSMIAMSFFTVALVSLPAMGVSQFATSLHLPMLGLLFHPPSLPLVGSGAGLGGFGGWCQALKKLSTAMEKLSNVVAREVPGTLLSMKLSAREIDDMTQQLSSLRRIISGNRGSGKEDRIKRRSKRCGDDPLLVDFTVVCHTLPLVFKAGEKFM</sequence>
<dbReference type="AlphaFoldDB" id="A0A843TQX4"/>
<evidence type="ECO:0000313" key="2">
    <source>
        <dbReference type="EMBL" id="MQL71854.1"/>
    </source>
</evidence>
<accession>A0A843TQX4</accession>
<protein>
    <submittedName>
        <fullName evidence="2">Uncharacterized protein</fullName>
    </submittedName>
</protein>
<keyword evidence="1" id="KW-0472">Membrane</keyword>
<reference evidence="2" key="1">
    <citation type="submission" date="2017-07" db="EMBL/GenBank/DDBJ databases">
        <title>Taro Niue Genome Assembly and Annotation.</title>
        <authorList>
            <person name="Atibalentja N."/>
            <person name="Keating K."/>
            <person name="Fields C.J."/>
        </authorList>
    </citation>
    <scope>NUCLEOTIDE SEQUENCE</scope>
    <source>
        <strain evidence="2">Niue_2</strain>
        <tissue evidence="2">Leaf</tissue>
    </source>
</reference>
<organism evidence="2 3">
    <name type="scientific">Colocasia esculenta</name>
    <name type="common">Wild taro</name>
    <name type="synonym">Arum esculentum</name>
    <dbReference type="NCBI Taxonomy" id="4460"/>
    <lineage>
        <taxon>Eukaryota</taxon>
        <taxon>Viridiplantae</taxon>
        <taxon>Streptophyta</taxon>
        <taxon>Embryophyta</taxon>
        <taxon>Tracheophyta</taxon>
        <taxon>Spermatophyta</taxon>
        <taxon>Magnoliopsida</taxon>
        <taxon>Liliopsida</taxon>
        <taxon>Araceae</taxon>
        <taxon>Aroideae</taxon>
        <taxon>Colocasieae</taxon>
        <taxon>Colocasia</taxon>
    </lineage>
</organism>
<evidence type="ECO:0000313" key="3">
    <source>
        <dbReference type="Proteomes" id="UP000652761"/>
    </source>
</evidence>
<dbReference type="Proteomes" id="UP000652761">
    <property type="component" value="Unassembled WGS sequence"/>
</dbReference>
<proteinExistence type="predicted"/>
<feature type="transmembrane region" description="Helical" evidence="1">
    <location>
        <begin position="144"/>
        <end position="164"/>
    </location>
</feature>
<dbReference type="PANTHER" id="PTHR33825:SF4">
    <property type="entry name" value="OS05G0137600 PROTEIN"/>
    <property type="match status" value="1"/>
</dbReference>